<dbReference type="InterPro" id="IPR031807">
    <property type="entry name" value="HicB-like"/>
</dbReference>
<dbReference type="EMBL" id="JBHSNP010000010">
    <property type="protein sequence ID" value="MFC5602685.1"/>
    <property type="molecule type" value="Genomic_DNA"/>
</dbReference>
<dbReference type="SUPFAM" id="SSF143100">
    <property type="entry name" value="TTHA1013/TTHA0281-like"/>
    <property type="match status" value="1"/>
</dbReference>
<comment type="caution">
    <text evidence="2">The sequence shown here is derived from an EMBL/GenBank/DDBJ whole genome shotgun (WGS) entry which is preliminary data.</text>
</comment>
<name>A0ABW0TXJ7_9BACL</name>
<protein>
    <submittedName>
        <fullName evidence="2">Type II toxin-antitoxin system HicB family antitoxin</fullName>
    </submittedName>
</protein>
<gene>
    <name evidence="2" type="ORF">ACFPTP_05590</name>
</gene>
<dbReference type="InterPro" id="IPR035069">
    <property type="entry name" value="TTHA1013/TTHA0281-like"/>
</dbReference>
<organism evidence="2 3">
    <name type="scientific">Sporosarcina koreensis</name>
    <dbReference type="NCBI Taxonomy" id="334735"/>
    <lineage>
        <taxon>Bacteria</taxon>
        <taxon>Bacillati</taxon>
        <taxon>Bacillota</taxon>
        <taxon>Bacilli</taxon>
        <taxon>Bacillales</taxon>
        <taxon>Caryophanaceae</taxon>
        <taxon>Sporosarcina</taxon>
    </lineage>
</organism>
<evidence type="ECO:0000313" key="3">
    <source>
        <dbReference type="Proteomes" id="UP001596071"/>
    </source>
</evidence>
<dbReference type="Pfam" id="PF15919">
    <property type="entry name" value="HicB_lk_antitox"/>
    <property type="match status" value="1"/>
</dbReference>
<evidence type="ECO:0000313" key="2">
    <source>
        <dbReference type="EMBL" id="MFC5602685.1"/>
    </source>
</evidence>
<keyword evidence="3" id="KW-1185">Reference proteome</keyword>
<reference evidence="3" key="1">
    <citation type="journal article" date="2019" name="Int. J. Syst. Evol. Microbiol.">
        <title>The Global Catalogue of Microorganisms (GCM) 10K type strain sequencing project: providing services to taxonomists for standard genome sequencing and annotation.</title>
        <authorList>
            <consortium name="The Broad Institute Genomics Platform"/>
            <consortium name="The Broad Institute Genome Sequencing Center for Infectious Disease"/>
            <person name="Wu L."/>
            <person name="Ma J."/>
        </authorList>
    </citation>
    <scope>NUCLEOTIDE SEQUENCE [LARGE SCALE GENOMIC DNA]</scope>
    <source>
        <strain evidence="3">KACC 11299</strain>
    </source>
</reference>
<dbReference type="Proteomes" id="UP001596071">
    <property type="component" value="Unassembled WGS sequence"/>
</dbReference>
<sequence length="103" mass="11623">MKKEIKYAAVFYYEHHYAKKGVYQVVVRFPDLLEVGLPAFTGGDSLEDAIAMAKEVLEMIVEYAEEDGILLPDPSPLDKIQIDPGFSSTSLFRILVEHVSIYL</sequence>
<accession>A0ABW0TXJ7</accession>
<evidence type="ECO:0000259" key="1">
    <source>
        <dbReference type="Pfam" id="PF15919"/>
    </source>
</evidence>
<proteinExistence type="predicted"/>
<dbReference type="Gene3D" id="3.30.160.250">
    <property type="match status" value="1"/>
</dbReference>
<feature type="domain" description="HicB-like antitoxin of toxin-antitoxin system" evidence="1">
    <location>
        <begin position="20"/>
        <end position="89"/>
    </location>
</feature>
<dbReference type="RefSeq" id="WP_381442857.1">
    <property type="nucleotide sequence ID" value="NZ_JBHSNP010000010.1"/>
</dbReference>